<accession>A0ABW3HU91</accession>
<feature type="compositionally biased region" description="Polar residues" evidence="1">
    <location>
        <begin position="1"/>
        <end position="21"/>
    </location>
</feature>
<evidence type="ECO:0000313" key="4">
    <source>
        <dbReference type="Proteomes" id="UP001596989"/>
    </source>
</evidence>
<feature type="region of interest" description="Disordered" evidence="1">
    <location>
        <begin position="1"/>
        <end position="30"/>
    </location>
</feature>
<evidence type="ECO:0000256" key="1">
    <source>
        <dbReference type="SAM" id="MobiDB-lite"/>
    </source>
</evidence>
<gene>
    <name evidence="3" type="ORF">ACFQ2I_16985</name>
</gene>
<organism evidence="3 4">
    <name type="scientific">Paenibacillus chungangensis</name>
    <dbReference type="NCBI Taxonomy" id="696535"/>
    <lineage>
        <taxon>Bacteria</taxon>
        <taxon>Bacillati</taxon>
        <taxon>Bacillota</taxon>
        <taxon>Bacilli</taxon>
        <taxon>Bacillales</taxon>
        <taxon>Paenibacillaceae</taxon>
        <taxon>Paenibacillus</taxon>
    </lineage>
</organism>
<protein>
    <submittedName>
        <fullName evidence="3">Uncharacterized protein</fullName>
    </submittedName>
</protein>
<comment type="caution">
    <text evidence="3">The sequence shown here is derived from an EMBL/GenBank/DDBJ whole genome shotgun (WGS) entry which is preliminary data.</text>
</comment>
<name>A0ABW3HU91_9BACL</name>
<keyword evidence="2" id="KW-0812">Transmembrane</keyword>
<evidence type="ECO:0000313" key="3">
    <source>
        <dbReference type="EMBL" id="MFD0961060.1"/>
    </source>
</evidence>
<dbReference type="Proteomes" id="UP001596989">
    <property type="component" value="Unassembled WGS sequence"/>
</dbReference>
<proteinExistence type="predicted"/>
<keyword evidence="2" id="KW-1133">Transmembrane helix</keyword>
<feature type="transmembrane region" description="Helical" evidence="2">
    <location>
        <begin position="61"/>
        <end position="81"/>
    </location>
</feature>
<dbReference type="EMBL" id="JBHTJZ010000030">
    <property type="protein sequence ID" value="MFD0961060.1"/>
    <property type="molecule type" value="Genomic_DNA"/>
</dbReference>
<reference evidence="4" key="1">
    <citation type="journal article" date="2019" name="Int. J. Syst. Evol. Microbiol.">
        <title>The Global Catalogue of Microorganisms (GCM) 10K type strain sequencing project: providing services to taxonomists for standard genome sequencing and annotation.</title>
        <authorList>
            <consortium name="The Broad Institute Genomics Platform"/>
            <consortium name="The Broad Institute Genome Sequencing Center for Infectious Disease"/>
            <person name="Wu L."/>
            <person name="Ma J."/>
        </authorList>
    </citation>
    <scope>NUCLEOTIDE SEQUENCE [LARGE SCALE GENOMIC DNA]</scope>
    <source>
        <strain evidence="4">CCUG 59129</strain>
    </source>
</reference>
<evidence type="ECO:0000256" key="2">
    <source>
        <dbReference type="SAM" id="Phobius"/>
    </source>
</evidence>
<sequence>MNNYTNKTTDSNQNYNQYGSNDSHHSWNDELIKPTGKPLFQAYYRELGQQRQMNKRKRNSSVSLFAAFLAGAIVFGGFAFASDRSNLFTGATGGRGANGQEESSGYNEDTGLQMASAPVQAKSNLSAVYEEALPGVVKIESYKTMNRARMTESDMLGYFFGGGIVEREGSLLRMGKGQASS</sequence>
<keyword evidence="2" id="KW-0472">Membrane</keyword>
<keyword evidence="4" id="KW-1185">Reference proteome</keyword>
<dbReference type="RefSeq" id="WP_377566267.1">
    <property type="nucleotide sequence ID" value="NZ_JBHTJZ010000030.1"/>
</dbReference>